<sequence>MKKETENTNEVTKEMLNMFRSIIPGCMVVEVHYLQRDKLTGDFGFWISAGFHYIPSEKVIATLKKKGNWAIGEEDAAGCVRRYALKQVVQ</sequence>
<keyword evidence="2" id="KW-1185">Reference proteome</keyword>
<name>A0ABQ1PV29_9ENTE</name>
<protein>
    <submittedName>
        <fullName evidence="1">Uncharacterized protein</fullName>
    </submittedName>
</protein>
<evidence type="ECO:0000313" key="2">
    <source>
        <dbReference type="Proteomes" id="UP000630615"/>
    </source>
</evidence>
<comment type="caution">
    <text evidence="1">The sequence shown here is derived from an EMBL/GenBank/DDBJ whole genome shotgun (WGS) entry which is preliminary data.</text>
</comment>
<proteinExistence type="predicted"/>
<dbReference type="Proteomes" id="UP000630615">
    <property type="component" value="Unassembled WGS sequence"/>
</dbReference>
<gene>
    <name evidence="1" type="ORF">GCM10011573_37420</name>
</gene>
<evidence type="ECO:0000313" key="1">
    <source>
        <dbReference type="EMBL" id="GGD04424.1"/>
    </source>
</evidence>
<dbReference type="RefSeq" id="WP_088271932.1">
    <property type="nucleotide sequence ID" value="NZ_BMKI01000018.1"/>
</dbReference>
<reference evidence="2" key="1">
    <citation type="journal article" date="2019" name="Int. J. Syst. Evol. Microbiol.">
        <title>The Global Catalogue of Microorganisms (GCM) 10K type strain sequencing project: providing services to taxonomists for standard genome sequencing and annotation.</title>
        <authorList>
            <consortium name="The Broad Institute Genomics Platform"/>
            <consortium name="The Broad Institute Genome Sequencing Center for Infectious Disease"/>
            <person name="Wu L."/>
            <person name="Ma J."/>
        </authorList>
    </citation>
    <scope>NUCLEOTIDE SEQUENCE [LARGE SCALE GENOMIC DNA]</scope>
    <source>
        <strain evidence="2">CGMCC 1.15942</strain>
    </source>
</reference>
<organism evidence="1 2">
    <name type="scientific">Enterococcus wangshanyuanii</name>
    <dbReference type="NCBI Taxonomy" id="2005703"/>
    <lineage>
        <taxon>Bacteria</taxon>
        <taxon>Bacillati</taxon>
        <taxon>Bacillota</taxon>
        <taxon>Bacilli</taxon>
        <taxon>Lactobacillales</taxon>
        <taxon>Enterococcaceae</taxon>
        <taxon>Enterococcus</taxon>
    </lineage>
</organism>
<accession>A0ABQ1PV29</accession>
<dbReference type="EMBL" id="BMKI01000018">
    <property type="protein sequence ID" value="GGD04424.1"/>
    <property type="molecule type" value="Genomic_DNA"/>
</dbReference>